<dbReference type="STRING" id="745820.SAMN04488053_11384"/>
<dbReference type="GO" id="GO:0015225">
    <property type="term" value="F:biotin transmembrane transporter activity"/>
    <property type="evidence" value="ECO:0007669"/>
    <property type="project" value="UniProtKB-UniRule"/>
</dbReference>
<accession>A0A1H0JHD1</accession>
<keyword evidence="2" id="KW-1003">Cell membrane</keyword>
<dbReference type="Gene3D" id="1.10.1760.20">
    <property type="match status" value="1"/>
</dbReference>
<dbReference type="AlphaFoldDB" id="A0A1H0JHD1"/>
<dbReference type="Proteomes" id="UP000198778">
    <property type="component" value="Unassembled WGS sequence"/>
</dbReference>
<dbReference type="InterPro" id="IPR003784">
    <property type="entry name" value="BioY"/>
</dbReference>
<dbReference type="Pfam" id="PF02632">
    <property type="entry name" value="BioY"/>
    <property type="match status" value="1"/>
</dbReference>
<feature type="transmembrane region" description="Helical" evidence="3">
    <location>
        <begin position="38"/>
        <end position="54"/>
    </location>
</feature>
<comment type="similarity">
    <text evidence="1 2">Belongs to the BioY family.</text>
</comment>
<keyword evidence="5" id="KW-1185">Reference proteome</keyword>
<feature type="transmembrane region" description="Helical" evidence="3">
    <location>
        <begin position="118"/>
        <end position="140"/>
    </location>
</feature>
<dbReference type="GO" id="GO:0005886">
    <property type="term" value="C:plasma membrane"/>
    <property type="evidence" value="ECO:0007669"/>
    <property type="project" value="UniProtKB-SubCell"/>
</dbReference>
<name>A0A1H0JHD1_9BACI</name>
<keyword evidence="3" id="KW-1133">Transmembrane helix</keyword>
<dbReference type="RefSeq" id="WP_090843889.1">
    <property type="nucleotide sequence ID" value="NZ_FNIL01000013.1"/>
</dbReference>
<evidence type="ECO:0000256" key="3">
    <source>
        <dbReference type="SAM" id="Phobius"/>
    </source>
</evidence>
<evidence type="ECO:0000313" key="5">
    <source>
        <dbReference type="Proteomes" id="UP000198778"/>
    </source>
</evidence>
<reference evidence="5" key="1">
    <citation type="submission" date="2016-10" db="EMBL/GenBank/DDBJ databases">
        <authorList>
            <person name="Varghese N."/>
            <person name="Submissions S."/>
        </authorList>
    </citation>
    <scope>NUCLEOTIDE SEQUENCE [LARGE SCALE GENOMIC DNA]</scope>
    <source>
        <strain evidence="5">CGMCC 1.10369</strain>
    </source>
</reference>
<gene>
    <name evidence="4" type="ORF">SAMN04488053_11384</name>
</gene>
<evidence type="ECO:0000256" key="2">
    <source>
        <dbReference type="PIRNR" id="PIRNR016661"/>
    </source>
</evidence>
<dbReference type="PANTHER" id="PTHR34295">
    <property type="entry name" value="BIOTIN TRANSPORTER BIOY"/>
    <property type="match status" value="1"/>
</dbReference>
<evidence type="ECO:0000313" key="4">
    <source>
        <dbReference type="EMBL" id="SDO42992.1"/>
    </source>
</evidence>
<feature type="transmembrane region" description="Helical" evidence="3">
    <location>
        <begin position="85"/>
        <end position="106"/>
    </location>
</feature>
<comment type="subcellular location">
    <subcellularLocation>
        <location evidence="2">Cell membrane</location>
        <topology evidence="2">Multi-pass membrane protein</topology>
    </subcellularLocation>
</comment>
<sequence>MKKTFISTSELTYAAMFIALMAVGANMAAIVTIGSVPLTFQTVVAVLAGVTLGKKVGTFSMLGYILLGFTGAPVFAGFSNGFAAIASPTFGFIISFLFIAFFSGLILEKTNNKTKSAFFAAGFVGLLFNYGIGVPYVYFYTFFILGVTDASITAISLGMVPFFIKDTILVFLAASLAAQLHARRIIRPSLQKAV</sequence>
<dbReference type="PANTHER" id="PTHR34295:SF1">
    <property type="entry name" value="BIOTIN TRANSPORTER BIOY"/>
    <property type="match status" value="1"/>
</dbReference>
<dbReference type="PIRSF" id="PIRSF016661">
    <property type="entry name" value="BioY"/>
    <property type="match status" value="1"/>
</dbReference>
<keyword evidence="3" id="KW-0812">Transmembrane</keyword>
<protein>
    <recommendedName>
        <fullName evidence="2">Biotin transporter</fullName>
    </recommendedName>
</protein>
<feature type="transmembrane region" description="Helical" evidence="3">
    <location>
        <begin position="61"/>
        <end position="79"/>
    </location>
</feature>
<organism evidence="4 5">
    <name type="scientific">Alkalicoccus daliensis</name>
    <dbReference type="NCBI Taxonomy" id="745820"/>
    <lineage>
        <taxon>Bacteria</taxon>
        <taxon>Bacillati</taxon>
        <taxon>Bacillota</taxon>
        <taxon>Bacilli</taxon>
        <taxon>Bacillales</taxon>
        <taxon>Bacillaceae</taxon>
        <taxon>Alkalicoccus</taxon>
    </lineage>
</organism>
<keyword evidence="2" id="KW-0813">Transport</keyword>
<dbReference type="EMBL" id="FNIL01000013">
    <property type="protein sequence ID" value="SDO42992.1"/>
    <property type="molecule type" value="Genomic_DNA"/>
</dbReference>
<feature type="transmembrane region" description="Helical" evidence="3">
    <location>
        <begin position="152"/>
        <end position="178"/>
    </location>
</feature>
<proteinExistence type="inferred from homology"/>
<keyword evidence="2 3" id="KW-0472">Membrane</keyword>
<dbReference type="OrthoDB" id="9803495at2"/>
<evidence type="ECO:0000256" key="1">
    <source>
        <dbReference type="ARBA" id="ARBA00010692"/>
    </source>
</evidence>
<feature type="transmembrane region" description="Helical" evidence="3">
    <location>
        <begin position="12"/>
        <end position="32"/>
    </location>
</feature>